<evidence type="ECO:0000313" key="3">
    <source>
        <dbReference type="Proteomes" id="UP001611263"/>
    </source>
</evidence>
<reference evidence="2 3" key="1">
    <citation type="submission" date="2024-10" db="EMBL/GenBank/DDBJ databases">
        <title>The Natural Products Discovery Center: Release of the First 8490 Sequenced Strains for Exploring Actinobacteria Biosynthetic Diversity.</title>
        <authorList>
            <person name="Kalkreuter E."/>
            <person name="Kautsar S.A."/>
            <person name="Yang D."/>
            <person name="Bader C.D."/>
            <person name="Teijaro C.N."/>
            <person name="Fluegel L."/>
            <person name="Davis C.M."/>
            <person name="Simpson J.R."/>
            <person name="Lauterbach L."/>
            <person name="Steele A.D."/>
            <person name="Gui C."/>
            <person name="Meng S."/>
            <person name="Li G."/>
            <person name="Viehrig K."/>
            <person name="Ye F."/>
            <person name="Su P."/>
            <person name="Kiefer A.F."/>
            <person name="Nichols A."/>
            <person name="Cepeda A.J."/>
            <person name="Yan W."/>
            <person name="Fan B."/>
            <person name="Jiang Y."/>
            <person name="Adhikari A."/>
            <person name="Zheng C.-J."/>
            <person name="Schuster L."/>
            <person name="Cowan T.M."/>
            <person name="Smanski M.J."/>
            <person name="Chevrette M.G."/>
            <person name="De Carvalho L.P.S."/>
            <person name="Shen B."/>
        </authorList>
    </citation>
    <scope>NUCLEOTIDE SEQUENCE [LARGE SCALE GENOMIC DNA]</scope>
    <source>
        <strain evidence="2 3">NPDC020568</strain>
    </source>
</reference>
<dbReference type="Proteomes" id="UP001611263">
    <property type="component" value="Unassembled WGS sequence"/>
</dbReference>
<accession>A0ABW7U0I6</accession>
<evidence type="ECO:0000259" key="1">
    <source>
        <dbReference type="Pfam" id="PF11706"/>
    </source>
</evidence>
<evidence type="ECO:0000313" key="2">
    <source>
        <dbReference type="EMBL" id="MFI1465289.1"/>
    </source>
</evidence>
<keyword evidence="3" id="KW-1185">Reference proteome</keyword>
<dbReference type="InterPro" id="IPR021005">
    <property type="entry name" value="Znf_CGNR"/>
</dbReference>
<dbReference type="Gene3D" id="1.10.3300.10">
    <property type="entry name" value="Jann2411-like domain"/>
    <property type="match status" value="1"/>
</dbReference>
<dbReference type="PANTHER" id="PTHR35525">
    <property type="entry name" value="BLL6575 PROTEIN"/>
    <property type="match status" value="1"/>
</dbReference>
<comment type="caution">
    <text evidence="2">The sequence shown here is derived from an EMBL/GenBank/DDBJ whole genome shotgun (WGS) entry which is preliminary data.</text>
</comment>
<proteinExistence type="predicted"/>
<protein>
    <submittedName>
        <fullName evidence="2">CGNR zinc finger domain-containing protein</fullName>
    </submittedName>
</protein>
<organism evidence="2 3">
    <name type="scientific">Nocardia carnea</name>
    <dbReference type="NCBI Taxonomy" id="37328"/>
    <lineage>
        <taxon>Bacteria</taxon>
        <taxon>Bacillati</taxon>
        <taxon>Actinomycetota</taxon>
        <taxon>Actinomycetes</taxon>
        <taxon>Mycobacteriales</taxon>
        <taxon>Nocardiaceae</taxon>
        <taxon>Nocardia</taxon>
    </lineage>
</organism>
<dbReference type="Pfam" id="PF11706">
    <property type="entry name" value="zf-CGNR"/>
    <property type="match status" value="1"/>
</dbReference>
<dbReference type="PANTHER" id="PTHR35525:SF3">
    <property type="entry name" value="BLL6575 PROTEIN"/>
    <property type="match status" value="1"/>
</dbReference>
<dbReference type="SUPFAM" id="SSF160904">
    <property type="entry name" value="Jann2411-like"/>
    <property type="match status" value="1"/>
</dbReference>
<dbReference type="EMBL" id="JBIRUQ010000015">
    <property type="protein sequence ID" value="MFI1465289.1"/>
    <property type="molecule type" value="Genomic_DNA"/>
</dbReference>
<dbReference type="GeneID" id="94486593"/>
<dbReference type="InterPro" id="IPR010852">
    <property type="entry name" value="ABATE"/>
</dbReference>
<dbReference type="InterPro" id="IPR023286">
    <property type="entry name" value="ABATE_dom_sf"/>
</dbReference>
<sequence length="118" mass="13364">MCSELTSLALEHAQHAAPAITHLRWEDTGLTAVRRRTGTPGQRLAAELAESTAHLLADLAVTTIRQCDAYDCVIWFLPTNPRRRWCSAALCGNRMRVARHYQRRRSEKLRTPSTHCRG</sequence>
<dbReference type="RefSeq" id="WP_081595823.1">
    <property type="nucleotide sequence ID" value="NZ_JBIRUQ010000015.1"/>
</dbReference>
<gene>
    <name evidence="2" type="ORF">ACH4WX_31645</name>
</gene>
<name>A0ABW7U0I6_9NOCA</name>
<feature type="domain" description="Zinc finger CGNR" evidence="1">
    <location>
        <begin position="64"/>
        <end position="104"/>
    </location>
</feature>